<accession>A0A0G4J3F8</accession>
<protein>
    <submittedName>
        <fullName evidence="2">Uncharacterized protein</fullName>
    </submittedName>
</protein>
<dbReference type="OrthoDB" id="676979at2759"/>
<feature type="region of interest" description="Disordered" evidence="1">
    <location>
        <begin position="856"/>
        <end position="887"/>
    </location>
</feature>
<dbReference type="Proteomes" id="UP000039324">
    <property type="component" value="Unassembled WGS sequence"/>
</dbReference>
<dbReference type="InterPro" id="IPR032675">
    <property type="entry name" value="LRR_dom_sf"/>
</dbReference>
<dbReference type="PANTHER" id="PTHR46723">
    <property type="entry name" value="LEUCINE-RICH REPEAT AND IQ DOMAIN-CONTAINING PROTEIN 3"/>
    <property type="match status" value="1"/>
</dbReference>
<dbReference type="AlphaFoldDB" id="A0A0G4J3F8"/>
<dbReference type="InterPro" id="IPR001611">
    <property type="entry name" value="Leu-rich_rpt"/>
</dbReference>
<feature type="compositionally biased region" description="Acidic residues" evidence="1">
    <location>
        <begin position="270"/>
        <end position="286"/>
    </location>
</feature>
<dbReference type="PROSITE" id="PS51450">
    <property type="entry name" value="LRR"/>
    <property type="match status" value="2"/>
</dbReference>
<name>A0A0G4J3F8_PLABS</name>
<keyword evidence="3" id="KW-1185">Reference proteome</keyword>
<feature type="region of interest" description="Disordered" evidence="1">
    <location>
        <begin position="264"/>
        <end position="292"/>
    </location>
</feature>
<evidence type="ECO:0000313" key="3">
    <source>
        <dbReference type="Proteomes" id="UP000039324"/>
    </source>
</evidence>
<dbReference type="EMBL" id="CDSF01000121">
    <property type="protein sequence ID" value="CEP01909.1"/>
    <property type="molecule type" value="Genomic_DNA"/>
</dbReference>
<organism evidence="2 3">
    <name type="scientific">Plasmodiophora brassicae</name>
    <name type="common">Clubroot disease agent</name>
    <dbReference type="NCBI Taxonomy" id="37360"/>
    <lineage>
        <taxon>Eukaryota</taxon>
        <taxon>Sar</taxon>
        <taxon>Rhizaria</taxon>
        <taxon>Endomyxa</taxon>
        <taxon>Phytomyxea</taxon>
        <taxon>Plasmodiophorida</taxon>
        <taxon>Plasmodiophoridae</taxon>
        <taxon>Plasmodiophora</taxon>
    </lineage>
</organism>
<sequence>MGAPAVALGPPTDWDCSKCPRPDDCIRENVAAVALYFWQRLSVRSGTGTTELDHVDSRARKKAVFAFLQDNHLSEWVVVGRLGASLRVLDISNNLLTVLPEQSFWENAVALQFLYLHDNAITSLPSINDLVKLRSLIGLSLHGNPLASRPTYRRIVLAILPGIKMIDNYLVSDQERLRDVKMGEDFKPMGPAFCFPKFQTEFGVQLPECRRTLNAYVAGLNRAYARLSPIITIQTAVRNWIGRRHRPRIDRSLESMIDRISFLPQGDMEKEADEDDAETGSEASVEDPEREKARVTAAAARQQLMQQLASSVVLVGTDPLGVFHRMLTQVQSATPENSRTEGAKESLDFYKSVPLSLFLDTRGHMHAYHEDRTMEQCIEISSRWSRMLPCPMIRRRLCHVRTIDRDAFDRGCLYRNQAVYNDARRLHRFTLPDFVSRDMLIRLVENYNTGAQEPIVVFTYKMALAQWAALAIQSTWRSYKVRTVWLPSLSLARIFHRARNCIIHWWRYRLLRLRMEMLSGARRACEAVTSGDTIVTRRALELVLAAPSPIHRLGLFPEHRTVFDIVRLDENGAQSSAPRIGKPTCTVVHYVDPSTPTRLLLLSAYDSSRLTKVCRALVPQWFQWNLSGLLEERPPASDVSPFLEKARRLLQWDAVQDIQFETSSGHDGQNAQVLSGVENIAQWHIEFRTMDDARLRAFILYIGTWDPVSRSYCQLRPAVLQSGRFVPVGQEIEYPQAYREVPGKQAAQPEIDTDARQVESGEITNSVNIRGVSALNDQLERHLVEVDSEQLQMHNLDPALVGAQYEFDDDFVCLDDFVWSSEMKSMWEFELDLQHRLDWQTQNLIVRSFDPAVVSDEDTARTPRDRNALMAQSTREQSQKLMEEKDRLESERYAEVREAMERMRDVHQIRVAINRATHRRVESGLCNATRTAAPHNSSGHAPDHCQPEIESARSERDAMIESRINRFKAQRRQFLKDQLVEKRINEVQQRNAKAIDKHTIAIARRAAQVAIEDRVKGLRQKYDAGAQQRSRRIKSIQHSMHFQRQIFQIAKHVTGAQLEENARQRQLQVTRDVQKRRIMDGRRRQYIHNTLLADFNRKRQNAIAQQLQIRDQIEQRRLEMQNNLGLLKAERHHIRAMREMIDEDIDACREDPVQALSDEGSSNDVQEHVRPRPNTQAALLQATDHELLDRISALEELADHVRQACTKAFIT</sequence>
<dbReference type="SUPFAM" id="SSF52058">
    <property type="entry name" value="L domain-like"/>
    <property type="match status" value="1"/>
</dbReference>
<proteinExistence type="predicted"/>
<dbReference type="Gene3D" id="3.80.10.10">
    <property type="entry name" value="Ribonuclease Inhibitor"/>
    <property type="match status" value="1"/>
</dbReference>
<dbReference type="STRING" id="37360.A0A0G4J3F8"/>
<feature type="compositionally biased region" description="Basic and acidic residues" evidence="1">
    <location>
        <begin position="877"/>
        <end position="887"/>
    </location>
</feature>
<evidence type="ECO:0000256" key="1">
    <source>
        <dbReference type="SAM" id="MobiDB-lite"/>
    </source>
</evidence>
<dbReference type="InterPro" id="IPR052859">
    <property type="entry name" value="LRR-IQ_domain_protein"/>
</dbReference>
<gene>
    <name evidence="2" type="ORF">PBRA_008852</name>
</gene>
<feature type="compositionally biased region" description="Basic and acidic residues" evidence="1">
    <location>
        <begin position="858"/>
        <end position="867"/>
    </location>
</feature>
<evidence type="ECO:0000313" key="2">
    <source>
        <dbReference type="EMBL" id="CEP01909.1"/>
    </source>
</evidence>
<reference evidence="2 3" key="1">
    <citation type="submission" date="2015-02" db="EMBL/GenBank/DDBJ databases">
        <authorList>
            <person name="Chooi Y.-H."/>
        </authorList>
    </citation>
    <scope>NUCLEOTIDE SEQUENCE [LARGE SCALE GENOMIC DNA]</scope>
    <source>
        <strain evidence="2">E3</strain>
    </source>
</reference>
<dbReference type="PANTHER" id="PTHR46723:SF1">
    <property type="entry name" value="LEUCINE-RICH REPEAT AND IQ DOMAIN-CONTAINING PROTEIN 3"/>
    <property type="match status" value="1"/>
</dbReference>